<dbReference type="InterPro" id="IPR054464">
    <property type="entry name" value="ULD_fung"/>
</dbReference>
<feature type="compositionally biased region" description="Basic and acidic residues" evidence="1">
    <location>
        <begin position="354"/>
        <end position="363"/>
    </location>
</feature>
<dbReference type="PANTHER" id="PTHR38886">
    <property type="entry name" value="SESA DOMAIN-CONTAINING PROTEIN"/>
    <property type="match status" value="1"/>
</dbReference>
<accession>A0AAN6M3X0</accession>
<dbReference type="EMBL" id="WVTA01000003">
    <property type="protein sequence ID" value="KAK3214437.1"/>
    <property type="molecule type" value="Genomic_DNA"/>
</dbReference>
<protein>
    <recommendedName>
        <fullName evidence="2">Ubiquitin-like domain-containing protein</fullName>
    </recommendedName>
</protein>
<comment type="caution">
    <text evidence="3">The sequence shown here is derived from an EMBL/GenBank/DDBJ whole genome shotgun (WGS) entry which is preliminary data.</text>
</comment>
<feature type="domain" description="Ubiquitin-like" evidence="2">
    <location>
        <begin position="188"/>
        <end position="268"/>
    </location>
</feature>
<dbReference type="AlphaFoldDB" id="A0AAN6M3X0"/>
<dbReference type="Proteomes" id="UP001280581">
    <property type="component" value="Unassembled WGS sequence"/>
</dbReference>
<evidence type="ECO:0000313" key="4">
    <source>
        <dbReference type="Proteomes" id="UP001280581"/>
    </source>
</evidence>
<gene>
    <name evidence="3" type="ORF">GRF29_19g128202</name>
</gene>
<evidence type="ECO:0000259" key="2">
    <source>
        <dbReference type="Pfam" id="PF22893"/>
    </source>
</evidence>
<evidence type="ECO:0000313" key="3">
    <source>
        <dbReference type="EMBL" id="KAK3214437.1"/>
    </source>
</evidence>
<proteinExistence type="predicted"/>
<dbReference type="PANTHER" id="PTHR38886:SF1">
    <property type="entry name" value="NACHT-NTPASE AND P-LOOP NTPASES N-TERMINAL DOMAIN-CONTAINING PROTEIN"/>
    <property type="match status" value="1"/>
</dbReference>
<feature type="compositionally biased region" description="Polar residues" evidence="1">
    <location>
        <begin position="364"/>
        <end position="373"/>
    </location>
</feature>
<evidence type="ECO:0000256" key="1">
    <source>
        <dbReference type="SAM" id="MobiDB-lite"/>
    </source>
</evidence>
<sequence length="515" mass="57480">MVFPFGVSVSDFISGLKLFKDALDALSKTHGARADYAELSRSLSSLRLALETVEGRASRVETTTNEIATTVKQNAQSQAKFMGQARETGRSQAEQLAEIRSGVKACSCEMIEQRNALLELQRKLEMGLSPDEQRTMFNLLQSACQQNETLHQEVKDLHTQNNVLVRHILDVKDSLRTQRNLPPQVLLQSPVILNDALGRIAPFHLDFIDSVEAFIAVLQIRFEHVGRPKVSRLEFDLRDTGNQKPIALRKSWKGVFRPGQHVDMSMMFALPLEHSSCPGCHYEEEHSFEEGASVQCRKCHIIYRYGIKQASNRVHFLEDEEIDLTPEDGDCLVSDFCRVSIFEPTGSTAHASKRKVEETEKAQSSRSLQSQTGLPAPGTCAPATSEASANTRDRRLTSGGGFNPAALYYTLPSAATAAVHLLPYYQTHAFPPPNQPIKNPPTFITVTTLPTLAPSPPSYFNFTTPTQSKQKHEEQNEKQTLKPYPSYKSLLLTTHIPHNTHLHLYPNPNPPLPHP</sequence>
<organism evidence="3 4">
    <name type="scientific">Pseudopithomyces chartarum</name>
    <dbReference type="NCBI Taxonomy" id="1892770"/>
    <lineage>
        <taxon>Eukaryota</taxon>
        <taxon>Fungi</taxon>
        <taxon>Dikarya</taxon>
        <taxon>Ascomycota</taxon>
        <taxon>Pezizomycotina</taxon>
        <taxon>Dothideomycetes</taxon>
        <taxon>Pleosporomycetidae</taxon>
        <taxon>Pleosporales</taxon>
        <taxon>Massarineae</taxon>
        <taxon>Didymosphaeriaceae</taxon>
        <taxon>Pseudopithomyces</taxon>
    </lineage>
</organism>
<reference evidence="3 4" key="1">
    <citation type="submission" date="2021-02" db="EMBL/GenBank/DDBJ databases">
        <title>Genome assembly of Pseudopithomyces chartarum.</title>
        <authorList>
            <person name="Jauregui R."/>
            <person name="Singh J."/>
            <person name="Voisey C."/>
        </authorList>
    </citation>
    <scope>NUCLEOTIDE SEQUENCE [LARGE SCALE GENOMIC DNA]</scope>
    <source>
        <strain evidence="3 4">AGR01</strain>
    </source>
</reference>
<keyword evidence="4" id="KW-1185">Reference proteome</keyword>
<feature type="region of interest" description="Disordered" evidence="1">
    <location>
        <begin position="348"/>
        <end position="397"/>
    </location>
</feature>
<dbReference type="Pfam" id="PF22893">
    <property type="entry name" value="ULD_2"/>
    <property type="match status" value="1"/>
</dbReference>
<name>A0AAN6M3X0_9PLEO</name>